<dbReference type="Gene3D" id="3.30.565.10">
    <property type="entry name" value="Histidine kinase-like ATPase, C-terminal domain"/>
    <property type="match status" value="1"/>
</dbReference>
<feature type="transmembrane region" description="Helical" evidence="7">
    <location>
        <begin position="172"/>
        <end position="194"/>
    </location>
</feature>
<dbReference type="EMBL" id="DTHB01000002">
    <property type="protein sequence ID" value="HGB13626.1"/>
    <property type="molecule type" value="Genomic_DNA"/>
</dbReference>
<dbReference type="Gene3D" id="6.10.340.10">
    <property type="match status" value="1"/>
</dbReference>
<keyword evidence="5" id="KW-0808">Transferase</keyword>
<dbReference type="CDD" id="cd06225">
    <property type="entry name" value="HAMP"/>
    <property type="match status" value="1"/>
</dbReference>
<dbReference type="SMART" id="SM00388">
    <property type="entry name" value="HisKA"/>
    <property type="match status" value="1"/>
</dbReference>
<keyword evidence="7" id="KW-0812">Transmembrane</keyword>
<dbReference type="FunFam" id="3.30.565.10:FF:000006">
    <property type="entry name" value="Sensor histidine kinase WalK"/>
    <property type="match status" value="1"/>
</dbReference>
<dbReference type="SMART" id="SM00304">
    <property type="entry name" value="HAMP"/>
    <property type="match status" value="1"/>
</dbReference>
<dbReference type="PROSITE" id="PS50885">
    <property type="entry name" value="HAMP"/>
    <property type="match status" value="1"/>
</dbReference>
<dbReference type="Gene3D" id="1.10.287.130">
    <property type="match status" value="1"/>
</dbReference>
<dbReference type="PANTHER" id="PTHR43065:SF42">
    <property type="entry name" value="TWO-COMPONENT SENSOR PPRA"/>
    <property type="match status" value="1"/>
</dbReference>
<dbReference type="InterPro" id="IPR003660">
    <property type="entry name" value="HAMP_dom"/>
</dbReference>
<comment type="caution">
    <text evidence="10">The sequence shown here is derived from an EMBL/GenBank/DDBJ whole genome shotgun (WGS) entry which is preliminary data.</text>
</comment>
<evidence type="ECO:0000256" key="6">
    <source>
        <dbReference type="ARBA" id="ARBA00022777"/>
    </source>
</evidence>
<feature type="domain" description="Histidine kinase" evidence="8">
    <location>
        <begin position="266"/>
        <end position="478"/>
    </location>
</feature>
<keyword evidence="4" id="KW-0597">Phosphoprotein</keyword>
<dbReference type="Pfam" id="PF02518">
    <property type="entry name" value="HATPase_c"/>
    <property type="match status" value="1"/>
</dbReference>
<evidence type="ECO:0000256" key="5">
    <source>
        <dbReference type="ARBA" id="ARBA00022679"/>
    </source>
</evidence>
<proteinExistence type="predicted"/>
<comment type="catalytic activity">
    <reaction evidence="1">
        <text>ATP + protein L-histidine = ADP + protein N-phospho-L-histidine.</text>
        <dbReference type="EC" id="2.7.13.3"/>
    </reaction>
</comment>
<dbReference type="InterPro" id="IPR003661">
    <property type="entry name" value="HisK_dim/P_dom"/>
</dbReference>
<evidence type="ECO:0000256" key="2">
    <source>
        <dbReference type="ARBA" id="ARBA00004370"/>
    </source>
</evidence>
<evidence type="ECO:0000256" key="4">
    <source>
        <dbReference type="ARBA" id="ARBA00022553"/>
    </source>
</evidence>
<dbReference type="SUPFAM" id="SSF158472">
    <property type="entry name" value="HAMP domain-like"/>
    <property type="match status" value="1"/>
</dbReference>
<keyword evidence="7" id="KW-0472">Membrane</keyword>
<protein>
    <recommendedName>
        <fullName evidence="3">histidine kinase</fullName>
        <ecNumber evidence="3">2.7.13.3</ecNumber>
    </recommendedName>
</protein>
<dbReference type="InterPro" id="IPR003594">
    <property type="entry name" value="HATPase_dom"/>
</dbReference>
<dbReference type="Pfam" id="PF00512">
    <property type="entry name" value="HisKA"/>
    <property type="match status" value="1"/>
</dbReference>
<gene>
    <name evidence="10" type="ORF">ENV62_00060</name>
</gene>
<evidence type="ECO:0000313" key="10">
    <source>
        <dbReference type="EMBL" id="HGB13626.1"/>
    </source>
</evidence>
<dbReference type="EC" id="2.7.13.3" evidence="3"/>
<evidence type="ECO:0000259" key="9">
    <source>
        <dbReference type="PROSITE" id="PS50885"/>
    </source>
</evidence>
<dbReference type="InterPro" id="IPR004358">
    <property type="entry name" value="Sig_transdc_His_kin-like_C"/>
</dbReference>
<dbReference type="Pfam" id="PF00672">
    <property type="entry name" value="HAMP"/>
    <property type="match status" value="1"/>
</dbReference>
<dbReference type="InterPro" id="IPR036890">
    <property type="entry name" value="HATPase_C_sf"/>
</dbReference>
<dbReference type="SUPFAM" id="SSF47384">
    <property type="entry name" value="Homodimeric domain of signal transducing histidine kinase"/>
    <property type="match status" value="1"/>
</dbReference>
<accession>A0A7C3SHL6</accession>
<evidence type="ECO:0000256" key="3">
    <source>
        <dbReference type="ARBA" id="ARBA00012438"/>
    </source>
</evidence>
<dbReference type="GO" id="GO:0000155">
    <property type="term" value="F:phosphorelay sensor kinase activity"/>
    <property type="evidence" value="ECO:0007669"/>
    <property type="project" value="InterPro"/>
</dbReference>
<dbReference type="PANTHER" id="PTHR43065">
    <property type="entry name" value="SENSOR HISTIDINE KINASE"/>
    <property type="match status" value="1"/>
</dbReference>
<dbReference type="PRINTS" id="PR00344">
    <property type="entry name" value="BCTRLSENSOR"/>
</dbReference>
<evidence type="ECO:0000259" key="8">
    <source>
        <dbReference type="PROSITE" id="PS50109"/>
    </source>
</evidence>
<feature type="domain" description="HAMP" evidence="9">
    <location>
        <begin position="196"/>
        <end position="249"/>
    </location>
</feature>
<keyword evidence="6 10" id="KW-0418">Kinase</keyword>
<sequence>MKVTTFRIRRRIIQAFLFCVLAILIFAGLSLQAHREMGKRLRLVEQADDLVNSILEIRRFEKNFFLYREPKSLRAARSYLERVAAIRFGLEEGVVQPPSTPEGERCQRLLVQYRETLDRIESLLQSEETGSETSAFSSLEEKLRDVGQQLLTLGERWAKEERAAIDRLFLRAVYLFVFSIGLFVILGVLVALYISRLLVRPLFQMQQYMEKIAHGDFTPIPESECKSQEFSSLFQAFNRMIRELEYHQEQLIQSGKIAAIGTLTAGIAHELNNPINNIMLTAEALKEDFTHLRPEEALELIQDILVQSGRASEIVRNLLDFSRTEQPVFEAVDVSKVIRETLKLVQNQLTLAGVEVERDFPAELPAIHGDPKTLQQVFLNLFVNAIQAMKQGGTLTVRAYCEDGHWLKVEVADTGTGIDPEDLPHIFEPFYTTKEVGRGTGLGLSVSYGIIQKHGGHIEVKSKKGEGSTFTVVLPVEESEQLYAAGSSG</sequence>
<feature type="transmembrane region" description="Helical" evidence="7">
    <location>
        <begin position="12"/>
        <end position="31"/>
    </location>
</feature>
<evidence type="ECO:0000256" key="1">
    <source>
        <dbReference type="ARBA" id="ARBA00000085"/>
    </source>
</evidence>
<evidence type="ECO:0000256" key="7">
    <source>
        <dbReference type="SAM" id="Phobius"/>
    </source>
</evidence>
<keyword evidence="7" id="KW-1133">Transmembrane helix</keyword>
<comment type="subcellular location">
    <subcellularLocation>
        <location evidence="2">Membrane</location>
    </subcellularLocation>
</comment>
<dbReference type="PROSITE" id="PS50109">
    <property type="entry name" value="HIS_KIN"/>
    <property type="match status" value="1"/>
</dbReference>
<dbReference type="SUPFAM" id="SSF55874">
    <property type="entry name" value="ATPase domain of HSP90 chaperone/DNA topoisomerase II/histidine kinase"/>
    <property type="match status" value="1"/>
</dbReference>
<organism evidence="10">
    <name type="scientific">Desulfobacca acetoxidans</name>
    <dbReference type="NCBI Taxonomy" id="60893"/>
    <lineage>
        <taxon>Bacteria</taxon>
        <taxon>Pseudomonadati</taxon>
        <taxon>Thermodesulfobacteriota</taxon>
        <taxon>Desulfobaccia</taxon>
        <taxon>Desulfobaccales</taxon>
        <taxon>Desulfobaccaceae</taxon>
        <taxon>Desulfobacca</taxon>
    </lineage>
</organism>
<dbReference type="InterPro" id="IPR005467">
    <property type="entry name" value="His_kinase_dom"/>
</dbReference>
<dbReference type="SMART" id="SM00387">
    <property type="entry name" value="HATPase_c"/>
    <property type="match status" value="1"/>
</dbReference>
<dbReference type="AlphaFoldDB" id="A0A7C3SHL6"/>
<reference evidence="10" key="1">
    <citation type="journal article" date="2020" name="mSystems">
        <title>Genome- and Community-Level Interaction Insights into Carbon Utilization and Element Cycling Functions of Hydrothermarchaeota in Hydrothermal Sediment.</title>
        <authorList>
            <person name="Zhou Z."/>
            <person name="Liu Y."/>
            <person name="Xu W."/>
            <person name="Pan J."/>
            <person name="Luo Z.H."/>
            <person name="Li M."/>
        </authorList>
    </citation>
    <scope>NUCLEOTIDE SEQUENCE [LARGE SCALE GENOMIC DNA]</scope>
    <source>
        <strain evidence="10">SpSt-776</strain>
    </source>
</reference>
<dbReference type="InterPro" id="IPR036097">
    <property type="entry name" value="HisK_dim/P_sf"/>
</dbReference>
<dbReference type="CDD" id="cd00082">
    <property type="entry name" value="HisKA"/>
    <property type="match status" value="1"/>
</dbReference>
<name>A0A7C3SHL6_9BACT</name>
<dbReference type="GO" id="GO:0016020">
    <property type="term" value="C:membrane"/>
    <property type="evidence" value="ECO:0007669"/>
    <property type="project" value="UniProtKB-SubCell"/>
</dbReference>